<evidence type="ECO:0000313" key="1">
    <source>
        <dbReference type="EnsemblPlants" id="OB09G15230.1"/>
    </source>
</evidence>
<proteinExistence type="predicted"/>
<dbReference type="Proteomes" id="UP000006038">
    <property type="component" value="Chromosome 9"/>
</dbReference>
<reference evidence="1" key="1">
    <citation type="journal article" date="2013" name="Nat. Commun.">
        <title>Whole-genome sequencing of Oryza brachyantha reveals mechanisms underlying Oryza genome evolution.</title>
        <authorList>
            <person name="Chen J."/>
            <person name="Huang Q."/>
            <person name="Gao D."/>
            <person name="Wang J."/>
            <person name="Lang Y."/>
            <person name="Liu T."/>
            <person name="Li B."/>
            <person name="Bai Z."/>
            <person name="Luis Goicoechea J."/>
            <person name="Liang C."/>
            <person name="Chen C."/>
            <person name="Zhang W."/>
            <person name="Sun S."/>
            <person name="Liao Y."/>
            <person name="Zhang X."/>
            <person name="Yang L."/>
            <person name="Song C."/>
            <person name="Wang M."/>
            <person name="Shi J."/>
            <person name="Liu G."/>
            <person name="Liu J."/>
            <person name="Zhou H."/>
            <person name="Zhou W."/>
            <person name="Yu Q."/>
            <person name="An N."/>
            <person name="Chen Y."/>
            <person name="Cai Q."/>
            <person name="Wang B."/>
            <person name="Liu B."/>
            <person name="Min J."/>
            <person name="Huang Y."/>
            <person name="Wu H."/>
            <person name="Li Z."/>
            <person name="Zhang Y."/>
            <person name="Yin Y."/>
            <person name="Song W."/>
            <person name="Jiang J."/>
            <person name="Jackson S.A."/>
            <person name="Wing R.A."/>
            <person name="Wang J."/>
            <person name="Chen M."/>
        </authorList>
    </citation>
    <scope>NUCLEOTIDE SEQUENCE [LARGE SCALE GENOMIC DNA]</scope>
    <source>
        <strain evidence="1">cv. IRGC 101232</strain>
    </source>
</reference>
<dbReference type="HOGENOM" id="CLU_2999696_0_0_1"/>
<accession>J3MWZ4</accession>
<reference evidence="1" key="2">
    <citation type="submission" date="2013-04" db="UniProtKB">
        <authorList>
            <consortium name="EnsemblPlants"/>
        </authorList>
    </citation>
    <scope>IDENTIFICATION</scope>
</reference>
<keyword evidence="2" id="KW-1185">Reference proteome</keyword>
<protein>
    <submittedName>
        <fullName evidence="1">Uncharacterized protein</fullName>
    </submittedName>
</protein>
<dbReference type="Gramene" id="OB09G15230.1">
    <property type="protein sequence ID" value="OB09G15230.1"/>
    <property type="gene ID" value="OB09G15230"/>
</dbReference>
<name>J3MWZ4_ORYBR</name>
<dbReference type="AlphaFoldDB" id="J3MWZ4"/>
<dbReference type="EnsemblPlants" id="OB09G15230.1">
    <property type="protein sequence ID" value="OB09G15230.1"/>
    <property type="gene ID" value="OB09G15230"/>
</dbReference>
<sequence length="57" mass="6282">MGSTVVRICSTAENQRSSDHHFLAHCTTSLSPLPSFFFLAFFYPSGAPFGRGCIPRM</sequence>
<evidence type="ECO:0000313" key="2">
    <source>
        <dbReference type="Proteomes" id="UP000006038"/>
    </source>
</evidence>
<organism evidence="1">
    <name type="scientific">Oryza brachyantha</name>
    <name type="common">malo sina</name>
    <dbReference type="NCBI Taxonomy" id="4533"/>
    <lineage>
        <taxon>Eukaryota</taxon>
        <taxon>Viridiplantae</taxon>
        <taxon>Streptophyta</taxon>
        <taxon>Embryophyta</taxon>
        <taxon>Tracheophyta</taxon>
        <taxon>Spermatophyta</taxon>
        <taxon>Magnoliopsida</taxon>
        <taxon>Liliopsida</taxon>
        <taxon>Poales</taxon>
        <taxon>Poaceae</taxon>
        <taxon>BOP clade</taxon>
        <taxon>Oryzoideae</taxon>
        <taxon>Oryzeae</taxon>
        <taxon>Oryzinae</taxon>
        <taxon>Oryza</taxon>
    </lineage>
</organism>